<dbReference type="RefSeq" id="WP_123882008.1">
    <property type="nucleotide sequence ID" value="NZ_CP033920.1"/>
</dbReference>
<dbReference type="EMBL" id="CP033920">
    <property type="protein sequence ID" value="AZA50888.1"/>
    <property type="molecule type" value="Genomic_DNA"/>
</dbReference>
<organism evidence="1 2">
    <name type="scientific">Chryseobacterium carnipullorum</name>
    <dbReference type="NCBI Taxonomy" id="1124835"/>
    <lineage>
        <taxon>Bacteria</taxon>
        <taxon>Pseudomonadati</taxon>
        <taxon>Bacteroidota</taxon>
        <taxon>Flavobacteriia</taxon>
        <taxon>Flavobacteriales</taxon>
        <taxon>Weeksellaceae</taxon>
        <taxon>Chryseobacterium group</taxon>
        <taxon>Chryseobacterium</taxon>
    </lineage>
</organism>
<keyword evidence="2" id="KW-1185">Reference proteome</keyword>
<sequence length="37" mass="4303">MNLGKRQKICRENGISQPTFYNWKSKYRGLDGSNSPK</sequence>
<dbReference type="InterPro" id="IPR002514">
    <property type="entry name" value="Transposase_8"/>
</dbReference>
<dbReference type="AlphaFoldDB" id="A0A3G6NCE1"/>
<dbReference type="OrthoDB" id="1495855at2"/>
<evidence type="ECO:0008006" key="3">
    <source>
        <dbReference type="Google" id="ProtNLM"/>
    </source>
</evidence>
<dbReference type="KEGG" id="ccau:EG346_23135"/>
<dbReference type="Pfam" id="PF01527">
    <property type="entry name" value="HTH_Tnp_1"/>
    <property type="match status" value="1"/>
</dbReference>
<dbReference type="Proteomes" id="UP000273270">
    <property type="component" value="Chromosome"/>
</dbReference>
<reference evidence="2" key="1">
    <citation type="submission" date="2018-11" db="EMBL/GenBank/DDBJ databases">
        <title>Proposal to divide the Flavobacteriaceae and reorganize its genera based on Amino Acid Identity values calculated from whole genome sequences.</title>
        <authorList>
            <person name="Nicholson A.C."/>
            <person name="Gulvik C.A."/>
            <person name="Whitney A.M."/>
            <person name="Humrighouse B.W."/>
            <person name="Bell M."/>
            <person name="Holmes B."/>
            <person name="Steigerwalt A.G."/>
            <person name="Villarma A."/>
            <person name="Sheth M."/>
            <person name="Batra D."/>
            <person name="Pryor J."/>
            <person name="Bernardet J.-F."/>
            <person name="Hugo C."/>
            <person name="Kampfer P."/>
            <person name="Newman J."/>
            <person name="McQuiston J.R."/>
        </authorList>
    </citation>
    <scope>NUCLEOTIDE SEQUENCE [LARGE SCALE GENOMIC DNA]</scope>
    <source>
        <strain evidence="2">G0188</strain>
    </source>
</reference>
<accession>A0A3G6NCE1</accession>
<proteinExistence type="predicted"/>
<gene>
    <name evidence="1" type="ORF">EG346_23135</name>
</gene>
<dbReference type="GO" id="GO:0004803">
    <property type="term" value="F:transposase activity"/>
    <property type="evidence" value="ECO:0007669"/>
    <property type="project" value="InterPro"/>
</dbReference>
<protein>
    <recommendedName>
        <fullName evidence="3">Transposase</fullName>
    </recommendedName>
</protein>
<evidence type="ECO:0000313" key="2">
    <source>
        <dbReference type="Proteomes" id="UP000273270"/>
    </source>
</evidence>
<evidence type="ECO:0000313" key="1">
    <source>
        <dbReference type="EMBL" id="AZA50888.1"/>
    </source>
</evidence>
<name>A0A3G6NCE1_CHRCU</name>
<dbReference type="GO" id="GO:0003677">
    <property type="term" value="F:DNA binding"/>
    <property type="evidence" value="ECO:0007669"/>
    <property type="project" value="InterPro"/>
</dbReference>
<dbReference type="GO" id="GO:0006313">
    <property type="term" value="P:DNA transposition"/>
    <property type="evidence" value="ECO:0007669"/>
    <property type="project" value="InterPro"/>
</dbReference>